<keyword evidence="1" id="KW-0808">Transferase</keyword>
<dbReference type="Pfam" id="PF00201">
    <property type="entry name" value="UDPGT"/>
    <property type="match status" value="1"/>
</dbReference>
<accession>A0ABQ9JSL6</accession>
<reference evidence="3" key="1">
    <citation type="journal article" date="2023" name="Insect Mol. Biol.">
        <title>Genome sequencing provides insights into the evolution of gene families encoding plant cell wall-degrading enzymes in longhorned beetles.</title>
        <authorList>
            <person name="Shin N.R."/>
            <person name="Okamura Y."/>
            <person name="Kirsch R."/>
            <person name="Pauchet Y."/>
        </authorList>
    </citation>
    <scope>NUCLEOTIDE SEQUENCE</scope>
    <source>
        <strain evidence="3">MMC_N1</strain>
    </source>
</reference>
<gene>
    <name evidence="3" type="ORF">NQ317_004016</name>
</gene>
<keyword evidence="4" id="KW-1185">Reference proteome</keyword>
<dbReference type="InterPro" id="IPR002213">
    <property type="entry name" value="UDP_glucos_trans"/>
</dbReference>
<evidence type="ECO:0000313" key="3">
    <source>
        <dbReference type="EMBL" id="KAJ8981280.1"/>
    </source>
</evidence>
<evidence type="ECO:0000313" key="4">
    <source>
        <dbReference type="Proteomes" id="UP001162164"/>
    </source>
</evidence>
<dbReference type="SUPFAM" id="SSF53756">
    <property type="entry name" value="UDP-Glycosyltransferase/glycogen phosphorylase"/>
    <property type="match status" value="1"/>
</dbReference>
<feature type="region of interest" description="Disordered" evidence="2">
    <location>
        <begin position="174"/>
        <end position="195"/>
    </location>
</feature>
<evidence type="ECO:0000256" key="1">
    <source>
        <dbReference type="ARBA" id="ARBA00022679"/>
    </source>
</evidence>
<dbReference type="EMBL" id="JAPWTJ010000191">
    <property type="protein sequence ID" value="KAJ8981280.1"/>
    <property type="molecule type" value="Genomic_DNA"/>
</dbReference>
<name>A0ABQ9JSL6_9CUCU</name>
<dbReference type="Proteomes" id="UP001162164">
    <property type="component" value="Unassembled WGS sequence"/>
</dbReference>
<proteinExistence type="predicted"/>
<protein>
    <submittedName>
        <fullName evidence="3">Uncharacterized protein</fullName>
    </submittedName>
</protein>
<comment type="caution">
    <text evidence="3">The sequence shown here is derived from an EMBL/GenBank/DDBJ whole genome shotgun (WGS) entry which is preliminary data.</text>
</comment>
<sequence>MLFLPSYRDKVREVANLIRDEPMSGLEKAIWWTEYVIRHKGVKHFWHTNVDLPLYQYLLLDTVFKEAESRINKKIRSETKLWWCISPRCLAAALLGGSKKQRPSTGYLVRPRLGALRSLYSSRPLSAYSEKKKKPNLGGSDDLRYLFSQSANMDRIVRGVFRWVEAENASEHTNTLPFFPSEKNSSSRKRYTEVK</sequence>
<evidence type="ECO:0000256" key="2">
    <source>
        <dbReference type="SAM" id="MobiDB-lite"/>
    </source>
</evidence>
<organism evidence="3 4">
    <name type="scientific">Molorchus minor</name>
    <dbReference type="NCBI Taxonomy" id="1323400"/>
    <lineage>
        <taxon>Eukaryota</taxon>
        <taxon>Metazoa</taxon>
        <taxon>Ecdysozoa</taxon>
        <taxon>Arthropoda</taxon>
        <taxon>Hexapoda</taxon>
        <taxon>Insecta</taxon>
        <taxon>Pterygota</taxon>
        <taxon>Neoptera</taxon>
        <taxon>Endopterygota</taxon>
        <taxon>Coleoptera</taxon>
        <taxon>Polyphaga</taxon>
        <taxon>Cucujiformia</taxon>
        <taxon>Chrysomeloidea</taxon>
        <taxon>Cerambycidae</taxon>
        <taxon>Lamiinae</taxon>
        <taxon>Monochamini</taxon>
        <taxon>Molorchus</taxon>
    </lineage>
</organism>